<keyword evidence="2" id="KW-1185">Reference proteome</keyword>
<dbReference type="Proteomes" id="UP001341840">
    <property type="component" value="Unassembled WGS sequence"/>
</dbReference>
<sequence length="215" mass="23555">MCNAMLRLITHSISSSPSMFSQYQCRICPKMMPPPLFPQRPCIGTSDPLSCLRITAKWLLTLGNIIFDLPESPFLACSPFPKLDRRRPCSASHYVAPPSPYSVHPSCRPTLSNVALALSSADTSGHQCKPSSTYSLPRSHGKIAVRRGDDVREMNRLNRRARRPPSATVVADVLLVAVHIPSAERPTTVLLALVRFTEPTSTTFPFVTASSSAPQ</sequence>
<organism evidence="1 2">
    <name type="scientific">Stylosanthes scabra</name>
    <dbReference type="NCBI Taxonomy" id="79078"/>
    <lineage>
        <taxon>Eukaryota</taxon>
        <taxon>Viridiplantae</taxon>
        <taxon>Streptophyta</taxon>
        <taxon>Embryophyta</taxon>
        <taxon>Tracheophyta</taxon>
        <taxon>Spermatophyta</taxon>
        <taxon>Magnoliopsida</taxon>
        <taxon>eudicotyledons</taxon>
        <taxon>Gunneridae</taxon>
        <taxon>Pentapetalae</taxon>
        <taxon>rosids</taxon>
        <taxon>fabids</taxon>
        <taxon>Fabales</taxon>
        <taxon>Fabaceae</taxon>
        <taxon>Papilionoideae</taxon>
        <taxon>50 kb inversion clade</taxon>
        <taxon>dalbergioids sensu lato</taxon>
        <taxon>Dalbergieae</taxon>
        <taxon>Pterocarpus clade</taxon>
        <taxon>Stylosanthes</taxon>
    </lineage>
</organism>
<name>A0ABU6R8A5_9FABA</name>
<evidence type="ECO:0000313" key="2">
    <source>
        <dbReference type="Proteomes" id="UP001341840"/>
    </source>
</evidence>
<comment type="caution">
    <text evidence="1">The sequence shown here is derived from an EMBL/GenBank/DDBJ whole genome shotgun (WGS) entry which is preliminary data.</text>
</comment>
<protein>
    <submittedName>
        <fullName evidence="1">Uncharacterized protein</fullName>
    </submittedName>
</protein>
<gene>
    <name evidence="1" type="ORF">PIB30_018589</name>
</gene>
<proteinExistence type="predicted"/>
<evidence type="ECO:0000313" key="1">
    <source>
        <dbReference type="EMBL" id="MED6120190.1"/>
    </source>
</evidence>
<accession>A0ABU6R8A5</accession>
<reference evidence="1 2" key="1">
    <citation type="journal article" date="2023" name="Plants (Basel)">
        <title>Bridging the Gap: Combining Genomics and Transcriptomics Approaches to Understand Stylosanthes scabra, an Orphan Legume from the Brazilian Caatinga.</title>
        <authorList>
            <person name="Ferreira-Neto J.R.C."/>
            <person name="da Silva M.D."/>
            <person name="Binneck E."/>
            <person name="de Melo N.F."/>
            <person name="da Silva R.H."/>
            <person name="de Melo A.L.T.M."/>
            <person name="Pandolfi V."/>
            <person name="Bustamante F.O."/>
            <person name="Brasileiro-Vidal A.C."/>
            <person name="Benko-Iseppon A.M."/>
        </authorList>
    </citation>
    <scope>NUCLEOTIDE SEQUENCE [LARGE SCALE GENOMIC DNA]</scope>
    <source>
        <tissue evidence="1">Leaves</tissue>
    </source>
</reference>
<dbReference type="EMBL" id="JASCZI010030264">
    <property type="protein sequence ID" value="MED6120190.1"/>
    <property type="molecule type" value="Genomic_DNA"/>
</dbReference>